<dbReference type="FunFam" id="3.40.50.300:FF:000984">
    <property type="entry name" value="Chromosome partition protein Smc"/>
    <property type="match status" value="1"/>
</dbReference>
<dbReference type="HAMAP" id="MF_01894">
    <property type="entry name" value="Smc_prok"/>
    <property type="match status" value="1"/>
</dbReference>
<dbReference type="Gene3D" id="3.30.70.1620">
    <property type="match status" value="1"/>
</dbReference>
<keyword evidence="11" id="KW-1185">Reference proteome</keyword>
<dbReference type="OrthoDB" id="9808768at2"/>
<evidence type="ECO:0000256" key="6">
    <source>
        <dbReference type="ARBA" id="ARBA00023125"/>
    </source>
</evidence>
<keyword evidence="2 7" id="KW-0963">Cytoplasm</keyword>
<sequence length="1189" mass="137244">MFLKRLETVGFKSFAERITVDFVPGVTAVVGPNGSGKSNITDAIRWVLGEQSAKSLRGGKMQDIIFSGSDSRNALNFAEVSLVLDNEDHALPIDYQEVSVTRRVYRSGESEFYINKQTCRLKDIIDLFMDSGLGREAFSIISQGKVEEILSSKAEERRSIFEEAAGVLKYKQRKQKAEYKLAETQENLHRVEDIIYEIENQLEPLKEQAAVAKDYLEKKEELEHHEVSLLVAEIESLHGQWEELKQELEKQKDQEVNLNTKIQNEEAKVEEERGHIQALDDSIEELQESLLVLTQELENLEGKKELLSERNKHYAQNRSKLEEDLEQQRVRKNELEEQYKQESARLTEFEQKRKETNDKLKEVKAKLEASQENNEEKIEELKSEYIEQLNSQAAKRNEKQSVGQQLEQIELKKSRLQDKFKNLLEERTGLHEQKSSIEQEVQEVSKERQELEQQLQRINTELEHEEADFQEQQTKLYQGYQHLEKLKSKKEMLEDMKEDFAGFFHGVKAVLKARESGNLEGVHGAVAELIDIPKEYVTGIETALGAQAQHVVMDNESQARGAINWLKKTNNGRATFLPLPSIQSKYIPQDRLSVAKGHEGFVGIAADLIEYESSYDKVIRHLLGNIIITKTLKDANDIANSTGRRFRIVTLEGDVVNPGGSMTGGAQKSNKQSLFTREKELQDLQSKLQDFETRTAQYEERVKKQKEEIQEKQQQRSEVQEKVEQARYKEQDSKGRLREVELQEKNANEHLKLYDQDKAQYDEDQTELQKKSQTLKEDLENIEQTLQSIQSSIDELSAQQHSQKTSQEHLQQELNSLQVKLAEQDAQVQNQKEKTKSVQEQLDELNASINRYEEDLNNLDDINNSSESPEELDTQIEEKRKQKENNTELIRTRRENRSNRSQSIQDIERELKEMKRQHHSITQEIQDKEVKANRLDVELENRLEQLRAEYMLTFEKARATYPKTENMEEAQKRVKLIKRAIEDLGTVNIGAIEEFDRIQERHAFLTDQQNDLLEAKSTLFDVISEMDGEMQRRFEHTFTQIREEFTVVFKELFGGGNADLRMTDPNNILETGIDIVAQPPGKKLQHLGLLSGGERALTAIALLFAILRVRPVPFCVLDEVEAALDEANVNRFAQFLKEFSKDTQFIVITHRKGTMEEADVLYGVTMQESGVSKLVSVRLEETKELVHGT</sequence>
<dbReference type="Pfam" id="PF06470">
    <property type="entry name" value="SMC_hinge"/>
    <property type="match status" value="1"/>
</dbReference>
<dbReference type="eggNOG" id="COG1196">
    <property type="taxonomic scope" value="Bacteria"/>
</dbReference>
<dbReference type="GO" id="GO:0016887">
    <property type="term" value="F:ATP hydrolysis activity"/>
    <property type="evidence" value="ECO:0007669"/>
    <property type="project" value="InterPro"/>
</dbReference>
<dbReference type="SUPFAM" id="SSF52540">
    <property type="entry name" value="P-loop containing nucleoside triphosphate hydrolases"/>
    <property type="match status" value="1"/>
</dbReference>
<keyword evidence="5 7" id="KW-0175">Coiled coil</keyword>
<dbReference type="GO" id="GO:0006260">
    <property type="term" value="P:DNA replication"/>
    <property type="evidence" value="ECO:0007669"/>
    <property type="project" value="UniProtKB-UniRule"/>
</dbReference>
<evidence type="ECO:0000256" key="5">
    <source>
        <dbReference type="ARBA" id="ARBA00023054"/>
    </source>
</evidence>
<dbReference type="GO" id="GO:0007062">
    <property type="term" value="P:sister chromatid cohesion"/>
    <property type="evidence" value="ECO:0007669"/>
    <property type="project" value="InterPro"/>
</dbReference>
<dbReference type="SUPFAM" id="SSF75553">
    <property type="entry name" value="Smc hinge domain"/>
    <property type="match status" value="1"/>
</dbReference>
<comment type="caution">
    <text evidence="10">The sequence shown here is derived from an EMBL/GenBank/DDBJ whole genome shotgun (WGS) entry which is preliminary data.</text>
</comment>
<dbReference type="InterPro" id="IPR036277">
    <property type="entry name" value="SMC_hinge_sf"/>
</dbReference>
<feature type="binding site" evidence="7">
    <location>
        <begin position="32"/>
        <end position="39"/>
    </location>
    <ligand>
        <name>ATP</name>
        <dbReference type="ChEBI" id="CHEBI:30616"/>
    </ligand>
</feature>
<dbReference type="Gene3D" id="3.40.50.300">
    <property type="entry name" value="P-loop containing nucleotide triphosphate hydrolases"/>
    <property type="match status" value="2"/>
</dbReference>
<dbReference type="Gene3D" id="1.20.1060.20">
    <property type="match status" value="1"/>
</dbReference>
<evidence type="ECO:0000313" key="11">
    <source>
        <dbReference type="Proteomes" id="UP000030403"/>
    </source>
</evidence>
<evidence type="ECO:0000256" key="3">
    <source>
        <dbReference type="ARBA" id="ARBA00022741"/>
    </source>
</evidence>
<comment type="function">
    <text evidence="7">Required for chromosome condensation and partitioning.</text>
</comment>
<organism evidence="10 11">
    <name type="scientific">Pontibacillus marinus BH030004 = DSM 16465</name>
    <dbReference type="NCBI Taxonomy" id="1385511"/>
    <lineage>
        <taxon>Bacteria</taxon>
        <taxon>Bacillati</taxon>
        <taxon>Bacillota</taxon>
        <taxon>Bacilli</taxon>
        <taxon>Bacillales</taxon>
        <taxon>Bacillaceae</taxon>
        <taxon>Pontibacillus</taxon>
    </lineage>
</organism>
<comment type="domain">
    <text evidence="7">Contains large globular domains required for ATP hydrolysis at each terminus and a third globular domain forming a flexible hinge near the middle of the molecule. These domains are separated by coiled-coil structures.</text>
</comment>
<dbReference type="RefSeq" id="WP_027448258.1">
    <property type="nucleotide sequence ID" value="NZ_AVPF01000089.1"/>
</dbReference>
<dbReference type="InterPro" id="IPR011890">
    <property type="entry name" value="SMC_prok"/>
</dbReference>
<dbReference type="Proteomes" id="UP000030403">
    <property type="component" value="Unassembled WGS sequence"/>
</dbReference>
<dbReference type="InterPro" id="IPR027417">
    <property type="entry name" value="P-loop_NTPase"/>
</dbReference>
<dbReference type="GO" id="GO:0005737">
    <property type="term" value="C:cytoplasm"/>
    <property type="evidence" value="ECO:0007669"/>
    <property type="project" value="UniProtKB-SubCell"/>
</dbReference>
<dbReference type="FunFam" id="3.40.50.300:FF:000901">
    <property type="entry name" value="Chromosome partition protein Smc"/>
    <property type="match status" value="1"/>
</dbReference>
<dbReference type="InterPro" id="IPR024704">
    <property type="entry name" value="SMC"/>
</dbReference>
<dbReference type="GO" id="GO:0003677">
    <property type="term" value="F:DNA binding"/>
    <property type="evidence" value="ECO:0007669"/>
    <property type="project" value="UniProtKB-UniRule"/>
</dbReference>
<dbReference type="GO" id="GO:0005524">
    <property type="term" value="F:ATP binding"/>
    <property type="evidence" value="ECO:0007669"/>
    <property type="project" value="UniProtKB-UniRule"/>
</dbReference>
<evidence type="ECO:0000256" key="8">
    <source>
        <dbReference type="SAM" id="MobiDB-lite"/>
    </source>
</evidence>
<feature type="region of interest" description="Disordered" evidence="8">
    <location>
        <begin position="857"/>
        <end position="904"/>
    </location>
</feature>
<dbReference type="SMART" id="SM00968">
    <property type="entry name" value="SMC_hinge"/>
    <property type="match status" value="1"/>
</dbReference>
<evidence type="ECO:0000256" key="4">
    <source>
        <dbReference type="ARBA" id="ARBA00022840"/>
    </source>
</evidence>
<feature type="region of interest" description="Disordered" evidence="8">
    <location>
        <begin position="709"/>
        <end position="740"/>
    </location>
</feature>
<reference evidence="10 11" key="1">
    <citation type="submission" date="2013-08" db="EMBL/GenBank/DDBJ databases">
        <authorList>
            <person name="Huang J."/>
            <person name="Wang G."/>
        </authorList>
    </citation>
    <scope>NUCLEOTIDE SEQUENCE [LARGE SCALE GENOMIC DNA]</scope>
    <source>
        <strain evidence="10 11">BH030004</strain>
    </source>
</reference>
<feature type="compositionally biased region" description="Basic and acidic residues" evidence="8">
    <location>
        <begin position="876"/>
        <end position="898"/>
    </location>
</feature>
<comment type="caution">
    <text evidence="7">Lacks conserved residue(s) required for the propagation of feature annotation.</text>
</comment>
<dbReference type="PIRSF" id="PIRSF005719">
    <property type="entry name" value="SMC"/>
    <property type="match status" value="1"/>
</dbReference>
<dbReference type="Pfam" id="PF02463">
    <property type="entry name" value="SMC_N"/>
    <property type="match status" value="1"/>
</dbReference>
<dbReference type="GO" id="GO:0030261">
    <property type="term" value="P:chromosome condensation"/>
    <property type="evidence" value="ECO:0007669"/>
    <property type="project" value="InterPro"/>
</dbReference>
<dbReference type="CDD" id="cd03278">
    <property type="entry name" value="ABC_SMC_barmotin"/>
    <property type="match status" value="2"/>
</dbReference>
<dbReference type="InterPro" id="IPR010935">
    <property type="entry name" value="SMC_hinge"/>
</dbReference>
<dbReference type="InterPro" id="IPR003395">
    <property type="entry name" value="RecF/RecN/SMC_N"/>
</dbReference>
<comment type="similarity">
    <text evidence="7">Belongs to the SMC family.</text>
</comment>
<gene>
    <name evidence="7" type="primary">smc</name>
    <name evidence="10" type="ORF">N783_01640</name>
</gene>
<keyword evidence="3 7" id="KW-0547">Nucleotide-binding</keyword>
<comment type="subunit">
    <text evidence="7">Homodimer.</text>
</comment>
<dbReference type="NCBIfam" id="TIGR02168">
    <property type="entry name" value="SMC_prok_B"/>
    <property type="match status" value="1"/>
</dbReference>
<dbReference type="Gene3D" id="1.10.287.1490">
    <property type="match status" value="2"/>
</dbReference>
<dbReference type="EMBL" id="AVPF01000089">
    <property type="protein sequence ID" value="KGX83678.1"/>
    <property type="molecule type" value="Genomic_DNA"/>
</dbReference>
<dbReference type="STRING" id="1385511.GCA_000425225_01010"/>
<evidence type="ECO:0000256" key="2">
    <source>
        <dbReference type="ARBA" id="ARBA00022490"/>
    </source>
</evidence>
<proteinExistence type="inferred from homology"/>
<evidence type="ECO:0000256" key="1">
    <source>
        <dbReference type="ARBA" id="ARBA00004496"/>
    </source>
</evidence>
<evidence type="ECO:0000256" key="7">
    <source>
        <dbReference type="HAMAP-Rule" id="MF_01894"/>
    </source>
</evidence>
<keyword evidence="6 7" id="KW-0238">DNA-binding</keyword>
<keyword evidence="4 7" id="KW-0067">ATP-binding</keyword>
<dbReference type="GO" id="GO:0005694">
    <property type="term" value="C:chromosome"/>
    <property type="evidence" value="ECO:0007669"/>
    <property type="project" value="InterPro"/>
</dbReference>
<protein>
    <recommendedName>
        <fullName evidence="7">Chromosome partition protein Smc</fullName>
    </recommendedName>
</protein>
<comment type="subcellular location">
    <subcellularLocation>
        <location evidence="1 7">Cytoplasm</location>
    </subcellularLocation>
</comment>
<dbReference type="PANTHER" id="PTHR43977">
    <property type="entry name" value="STRUCTURAL MAINTENANCE OF CHROMOSOMES PROTEIN 3"/>
    <property type="match status" value="1"/>
</dbReference>
<dbReference type="AlphaFoldDB" id="A0A0A5FXW7"/>
<feature type="domain" description="SMC hinge" evidence="9">
    <location>
        <begin position="520"/>
        <end position="639"/>
    </location>
</feature>
<accession>A0A0A5FXW7</accession>
<evidence type="ECO:0000259" key="9">
    <source>
        <dbReference type="SMART" id="SM00968"/>
    </source>
</evidence>
<feature type="coiled-coil region" evidence="7">
    <location>
        <begin position="167"/>
        <end position="475"/>
    </location>
</feature>
<dbReference type="GO" id="GO:0007059">
    <property type="term" value="P:chromosome segregation"/>
    <property type="evidence" value="ECO:0007669"/>
    <property type="project" value="UniProtKB-UniRule"/>
</dbReference>
<evidence type="ECO:0000313" key="10">
    <source>
        <dbReference type="EMBL" id="KGX83678.1"/>
    </source>
</evidence>
<name>A0A0A5FXW7_9BACI</name>